<dbReference type="InterPro" id="IPR002686">
    <property type="entry name" value="Transposase_17"/>
</dbReference>
<organism evidence="2 3">
    <name type="scientific">Paramaledivibacter caminithermalis (strain DSM 15212 / CIP 107654 / DViRD3)</name>
    <name type="common">Clostridium caminithermale</name>
    <dbReference type="NCBI Taxonomy" id="1121301"/>
    <lineage>
        <taxon>Bacteria</taxon>
        <taxon>Bacillati</taxon>
        <taxon>Bacillota</taxon>
        <taxon>Clostridia</taxon>
        <taxon>Peptostreptococcales</taxon>
        <taxon>Caminicellaceae</taxon>
        <taxon>Paramaledivibacter</taxon>
    </lineage>
</organism>
<name>A0A1M6Q7C7_PARC5</name>
<dbReference type="SUPFAM" id="SSF143422">
    <property type="entry name" value="Transposase IS200-like"/>
    <property type="match status" value="1"/>
</dbReference>
<dbReference type="InterPro" id="IPR036515">
    <property type="entry name" value="Transposase_17_sf"/>
</dbReference>
<feature type="domain" description="Transposase IS200-like" evidence="1">
    <location>
        <begin position="11"/>
        <end position="54"/>
    </location>
</feature>
<dbReference type="AlphaFoldDB" id="A0A1M6Q7C7"/>
<sequence length="54" mass="6511">MKDINSLSHTKWNCKYHIVFAPKYRRQIIYGKIKKDIGKILRQLCEYKGVEIIE</sequence>
<dbReference type="Gene3D" id="3.30.70.1290">
    <property type="entry name" value="Transposase IS200-like"/>
    <property type="match status" value="1"/>
</dbReference>
<dbReference type="EMBL" id="FRAG01000031">
    <property type="protein sequence ID" value="SHK16017.1"/>
    <property type="molecule type" value="Genomic_DNA"/>
</dbReference>
<dbReference type="NCBIfam" id="NF033573">
    <property type="entry name" value="transpos_IS200"/>
    <property type="match status" value="1"/>
</dbReference>
<evidence type="ECO:0000313" key="3">
    <source>
        <dbReference type="Proteomes" id="UP000184465"/>
    </source>
</evidence>
<dbReference type="GO" id="GO:0006313">
    <property type="term" value="P:DNA transposition"/>
    <property type="evidence" value="ECO:0007669"/>
    <property type="project" value="InterPro"/>
</dbReference>
<dbReference type="Proteomes" id="UP000184465">
    <property type="component" value="Unassembled WGS sequence"/>
</dbReference>
<dbReference type="OrthoDB" id="9798161at2"/>
<proteinExistence type="predicted"/>
<dbReference type="Pfam" id="PF01797">
    <property type="entry name" value="Y1_Tnp"/>
    <property type="match status" value="1"/>
</dbReference>
<protein>
    <submittedName>
        <fullName evidence="2">Transposase IS200 like</fullName>
    </submittedName>
</protein>
<dbReference type="PANTHER" id="PTHR33360">
    <property type="entry name" value="TRANSPOSASE FOR INSERTION SEQUENCE ELEMENT IS200"/>
    <property type="match status" value="1"/>
</dbReference>
<dbReference type="GO" id="GO:0003677">
    <property type="term" value="F:DNA binding"/>
    <property type="evidence" value="ECO:0007669"/>
    <property type="project" value="InterPro"/>
</dbReference>
<dbReference type="RefSeq" id="WP_131821258.1">
    <property type="nucleotide sequence ID" value="NZ_FRAG01000031.1"/>
</dbReference>
<gene>
    <name evidence="2" type="ORF">SAMN02745912_02445</name>
</gene>
<evidence type="ECO:0000259" key="1">
    <source>
        <dbReference type="Pfam" id="PF01797"/>
    </source>
</evidence>
<reference evidence="2 3" key="1">
    <citation type="submission" date="2016-11" db="EMBL/GenBank/DDBJ databases">
        <authorList>
            <person name="Jaros S."/>
            <person name="Januszkiewicz K."/>
            <person name="Wedrychowicz H."/>
        </authorList>
    </citation>
    <scope>NUCLEOTIDE SEQUENCE [LARGE SCALE GENOMIC DNA]</scope>
    <source>
        <strain evidence="2 3">DSM 15212</strain>
    </source>
</reference>
<dbReference type="GO" id="GO:0004803">
    <property type="term" value="F:transposase activity"/>
    <property type="evidence" value="ECO:0007669"/>
    <property type="project" value="InterPro"/>
</dbReference>
<dbReference type="PANTHER" id="PTHR33360:SF2">
    <property type="entry name" value="TRANSPOSASE FOR INSERTION SEQUENCE ELEMENT IS200"/>
    <property type="match status" value="1"/>
</dbReference>
<keyword evidence="3" id="KW-1185">Reference proteome</keyword>
<feature type="non-terminal residue" evidence="2">
    <location>
        <position position="54"/>
    </location>
</feature>
<evidence type="ECO:0000313" key="2">
    <source>
        <dbReference type="EMBL" id="SHK16017.1"/>
    </source>
</evidence>
<accession>A0A1M6Q7C7</accession>